<dbReference type="PANTHER" id="PTHR35174">
    <property type="entry name" value="BLL7171 PROTEIN-RELATED"/>
    <property type="match status" value="1"/>
</dbReference>
<dbReference type="Gene3D" id="3.30.70.1060">
    <property type="entry name" value="Dimeric alpha+beta barrel"/>
    <property type="match status" value="1"/>
</dbReference>
<comment type="caution">
    <text evidence="3">The sequence shown here is derived from an EMBL/GenBank/DDBJ whole genome shotgun (WGS) entry which is preliminary data.</text>
</comment>
<feature type="domain" description="YCII-related" evidence="2">
    <location>
        <begin position="1"/>
        <end position="113"/>
    </location>
</feature>
<dbReference type="InterPro" id="IPR005545">
    <property type="entry name" value="YCII"/>
</dbReference>
<evidence type="ECO:0000313" key="4">
    <source>
        <dbReference type="Proteomes" id="UP000550508"/>
    </source>
</evidence>
<dbReference type="RefSeq" id="WP_113281477.1">
    <property type="nucleotide sequence ID" value="NZ_JABUMX010000003.1"/>
</dbReference>
<evidence type="ECO:0000259" key="2">
    <source>
        <dbReference type="Pfam" id="PF03795"/>
    </source>
</evidence>
<dbReference type="InterPro" id="IPR011008">
    <property type="entry name" value="Dimeric_a/b-barrel"/>
</dbReference>
<dbReference type="EMBL" id="JABUMX010000003">
    <property type="protein sequence ID" value="NTS32481.1"/>
    <property type="molecule type" value="Genomic_DNA"/>
</dbReference>
<gene>
    <name evidence="3" type="ORF">HQ945_14575</name>
</gene>
<dbReference type="AlphaFoldDB" id="A0A849VRE1"/>
<dbReference type="Proteomes" id="UP000550508">
    <property type="component" value="Unassembled WGS sequence"/>
</dbReference>
<sequence length="117" mass="12564">MNYTILAYETEDAYAARTDPARQQAYVAGWMAYSQVLREAGIMVTGAGLQAPETATTIKLRDGQPQVQDGPYADSKEQLGGFYIINVPDLDTALSWAARSPAAVAGGVVEVRPNIPM</sequence>
<comment type="similarity">
    <text evidence="1">Belongs to the YciI family.</text>
</comment>
<accession>A0A849VRE1</accession>
<protein>
    <submittedName>
        <fullName evidence="3">YciI family protein</fullName>
    </submittedName>
</protein>
<reference evidence="3 4" key="1">
    <citation type="submission" date="2020-05" db="EMBL/GenBank/DDBJ databases">
        <authorList>
            <person name="Kim M.K."/>
        </authorList>
    </citation>
    <scope>NUCLEOTIDE SEQUENCE [LARGE SCALE GENOMIC DNA]</scope>
    <source>
        <strain evidence="3 4">BT25</strain>
    </source>
</reference>
<evidence type="ECO:0000313" key="3">
    <source>
        <dbReference type="EMBL" id="NTS32481.1"/>
    </source>
</evidence>
<dbReference type="SUPFAM" id="SSF54909">
    <property type="entry name" value="Dimeric alpha+beta barrel"/>
    <property type="match status" value="1"/>
</dbReference>
<dbReference type="Pfam" id="PF03795">
    <property type="entry name" value="YCII"/>
    <property type="match status" value="1"/>
</dbReference>
<keyword evidence="4" id="KW-1185">Reference proteome</keyword>
<evidence type="ECO:0000256" key="1">
    <source>
        <dbReference type="ARBA" id="ARBA00007689"/>
    </source>
</evidence>
<dbReference type="PANTHER" id="PTHR35174:SF3">
    <property type="entry name" value="BLL7171 PROTEIN"/>
    <property type="match status" value="1"/>
</dbReference>
<organism evidence="3 4">
    <name type="scientific">Phyllobacterium pellucidum</name>
    <dbReference type="NCBI Taxonomy" id="2740464"/>
    <lineage>
        <taxon>Bacteria</taxon>
        <taxon>Pseudomonadati</taxon>
        <taxon>Pseudomonadota</taxon>
        <taxon>Alphaproteobacteria</taxon>
        <taxon>Hyphomicrobiales</taxon>
        <taxon>Phyllobacteriaceae</taxon>
        <taxon>Phyllobacterium</taxon>
    </lineage>
</organism>
<proteinExistence type="inferred from homology"/>
<name>A0A849VRE1_9HYPH</name>